<name>A0A543HYR4_9MICO</name>
<dbReference type="PIRSF" id="PIRSF018427">
    <property type="entry name" value="Isopntndiph_ism"/>
    <property type="match status" value="1"/>
</dbReference>
<sequence length="193" mass="21156">MSADTVDTAEDVVLVDDAGTPIGTASKLSIHGTDTALHLAFSCHLTNQHGEMLVTRRALSKAAWPGVWTNSFCGHPLPAESMIAAVERRAYHELGVTLERIEPILPLFRYRATDPSGVVENEICPVYSAYTTDALEVNPHEVVEHRWVRPDDLRTAVRAAPWAFSPWFVLQMEHLGYVEASSDVQPGPLEAGA</sequence>
<feature type="active site" evidence="10 11">
    <location>
        <position position="122"/>
    </location>
</feature>
<dbReference type="NCBIfam" id="TIGR02150">
    <property type="entry name" value="IPP_isom_1"/>
    <property type="match status" value="1"/>
</dbReference>
<dbReference type="HAMAP" id="MF_00202">
    <property type="entry name" value="Idi"/>
    <property type="match status" value="1"/>
</dbReference>
<evidence type="ECO:0000259" key="12">
    <source>
        <dbReference type="PROSITE" id="PS51462"/>
    </source>
</evidence>
<protein>
    <recommendedName>
        <fullName evidence="3 10">Isopentenyl-diphosphate Delta-isomerase</fullName>
        <shortName evidence="10">IPP isomerase</shortName>
        <ecNumber evidence="3 10">5.3.3.2</ecNumber>
    </recommendedName>
    <alternativeName>
        <fullName evidence="10">IPP:DMAPP isomerase</fullName>
    </alternativeName>
    <alternativeName>
        <fullName evidence="10">Isopentenyl pyrophosphate isomerase</fullName>
    </alternativeName>
</protein>
<evidence type="ECO:0000256" key="8">
    <source>
        <dbReference type="ARBA" id="ARBA00023229"/>
    </source>
</evidence>
<dbReference type="CDD" id="cd02885">
    <property type="entry name" value="NUDIX_IPP_Isomerase"/>
    <property type="match status" value="1"/>
</dbReference>
<accession>A0A543HYR4</accession>
<evidence type="ECO:0000256" key="5">
    <source>
        <dbReference type="ARBA" id="ARBA00022723"/>
    </source>
</evidence>
<evidence type="ECO:0000256" key="7">
    <source>
        <dbReference type="ARBA" id="ARBA00023211"/>
    </source>
</evidence>
<comment type="catalytic activity">
    <reaction evidence="10">
        <text>isopentenyl diphosphate = dimethylallyl diphosphate</text>
        <dbReference type="Rhea" id="RHEA:23284"/>
        <dbReference type="ChEBI" id="CHEBI:57623"/>
        <dbReference type="ChEBI" id="CHEBI:128769"/>
        <dbReference type="EC" id="5.3.3.2"/>
    </reaction>
</comment>
<comment type="pathway">
    <text evidence="1 10">Isoprenoid biosynthesis; dimethylallyl diphosphate biosynthesis; dimethylallyl diphosphate from isopentenyl diphosphate: step 1/1.</text>
</comment>
<comment type="function">
    <text evidence="10">Catalyzes the 1,3-allylic rearrangement of the homoallylic substrate isopentenyl (IPP) to its highly electrophilic allylic isomer, dimethylallyl diphosphate (DMAPP).</text>
</comment>
<keyword evidence="6 10" id="KW-0460">Magnesium</keyword>
<dbReference type="Gene3D" id="3.90.79.10">
    <property type="entry name" value="Nucleoside Triphosphate Pyrophosphohydrolase"/>
    <property type="match status" value="1"/>
</dbReference>
<dbReference type="PANTHER" id="PTHR10885">
    <property type="entry name" value="ISOPENTENYL-DIPHOSPHATE DELTA-ISOMERASE"/>
    <property type="match status" value="1"/>
</dbReference>
<evidence type="ECO:0000256" key="2">
    <source>
        <dbReference type="ARBA" id="ARBA00007579"/>
    </source>
</evidence>
<keyword evidence="7 10" id="KW-0464">Manganese</keyword>
<evidence type="ECO:0000256" key="11">
    <source>
        <dbReference type="PIRSR" id="PIRSR018427-1"/>
    </source>
</evidence>
<dbReference type="RefSeq" id="WP_141917592.1">
    <property type="nucleotide sequence ID" value="NZ_BAAAYS010000011.1"/>
</dbReference>
<feature type="active site" evidence="10 11">
    <location>
        <position position="73"/>
    </location>
</feature>
<dbReference type="UniPathway" id="UPA00059">
    <property type="reaction ID" value="UER00104"/>
</dbReference>
<feature type="binding site" evidence="10">
    <location>
        <position position="93"/>
    </location>
    <ligand>
        <name>Mg(2+)</name>
        <dbReference type="ChEBI" id="CHEBI:18420"/>
    </ligand>
</feature>
<dbReference type="EC" id="5.3.3.2" evidence="3 10"/>
<dbReference type="GO" id="GO:0008299">
    <property type="term" value="P:isoprenoid biosynthetic process"/>
    <property type="evidence" value="ECO:0007669"/>
    <property type="project" value="UniProtKB-UniRule"/>
</dbReference>
<evidence type="ECO:0000256" key="4">
    <source>
        <dbReference type="ARBA" id="ARBA00022490"/>
    </source>
</evidence>
<dbReference type="GO" id="GO:0005737">
    <property type="term" value="C:cytoplasm"/>
    <property type="evidence" value="ECO:0007669"/>
    <property type="project" value="UniProtKB-SubCell"/>
</dbReference>
<evidence type="ECO:0000256" key="10">
    <source>
        <dbReference type="HAMAP-Rule" id="MF_00202"/>
    </source>
</evidence>
<keyword evidence="9 10" id="KW-0413">Isomerase</keyword>
<dbReference type="Pfam" id="PF00293">
    <property type="entry name" value="NUDIX"/>
    <property type="match status" value="1"/>
</dbReference>
<dbReference type="PANTHER" id="PTHR10885:SF0">
    <property type="entry name" value="ISOPENTENYL-DIPHOSPHATE DELTA-ISOMERASE"/>
    <property type="match status" value="1"/>
</dbReference>
<keyword evidence="5 10" id="KW-0479">Metal-binding</keyword>
<proteinExistence type="inferred from homology"/>
<dbReference type="PROSITE" id="PS51462">
    <property type="entry name" value="NUDIX"/>
    <property type="match status" value="1"/>
</dbReference>
<dbReference type="GO" id="GO:0046872">
    <property type="term" value="F:metal ion binding"/>
    <property type="evidence" value="ECO:0007669"/>
    <property type="project" value="UniProtKB-KW"/>
</dbReference>
<dbReference type="FunFam" id="3.90.79.10:FF:000009">
    <property type="entry name" value="Isopentenyl-diphosphate Delta-isomerase"/>
    <property type="match status" value="1"/>
</dbReference>
<dbReference type="GO" id="GO:0004452">
    <property type="term" value="F:isopentenyl-diphosphate delta-isomerase activity"/>
    <property type="evidence" value="ECO:0007669"/>
    <property type="project" value="UniProtKB-UniRule"/>
</dbReference>
<dbReference type="OrthoDB" id="9809458at2"/>
<dbReference type="InterPro" id="IPR015797">
    <property type="entry name" value="NUDIX_hydrolase-like_dom_sf"/>
</dbReference>
<keyword evidence="14" id="KW-1185">Reference proteome</keyword>
<dbReference type="InterPro" id="IPR011876">
    <property type="entry name" value="IsopentenylPP_isomerase_typ1"/>
</dbReference>
<keyword evidence="8 10" id="KW-0414">Isoprene biosynthesis</keyword>
<comment type="cofactor">
    <cofactor evidence="10">
        <name>Mn(2+)</name>
        <dbReference type="ChEBI" id="CHEBI:29035"/>
    </cofactor>
    <text evidence="10">Binds 1 Mn(2+) ion per subunit.</text>
</comment>
<feature type="binding site" evidence="10">
    <location>
        <position position="75"/>
    </location>
    <ligand>
        <name>Mn(2+)</name>
        <dbReference type="ChEBI" id="CHEBI:29035"/>
    </ligand>
</feature>
<keyword evidence="4 10" id="KW-0963">Cytoplasm</keyword>
<organism evidence="13 14">
    <name type="scientific">Klugiella xanthotipulae</name>
    <dbReference type="NCBI Taxonomy" id="244735"/>
    <lineage>
        <taxon>Bacteria</taxon>
        <taxon>Bacillati</taxon>
        <taxon>Actinomycetota</taxon>
        <taxon>Actinomycetes</taxon>
        <taxon>Micrococcales</taxon>
        <taxon>Microbacteriaceae</taxon>
        <taxon>Klugiella</taxon>
    </lineage>
</organism>
<dbReference type="Proteomes" id="UP000318331">
    <property type="component" value="Unassembled WGS sequence"/>
</dbReference>
<gene>
    <name evidence="10" type="primary">idi</name>
    <name evidence="13" type="ORF">FB466_1748</name>
</gene>
<feature type="binding site" evidence="10">
    <location>
        <position position="31"/>
    </location>
    <ligand>
        <name>Mn(2+)</name>
        <dbReference type="ChEBI" id="CHEBI:29035"/>
    </ligand>
</feature>
<feature type="binding site" evidence="10">
    <location>
        <position position="120"/>
    </location>
    <ligand>
        <name>Mn(2+)</name>
        <dbReference type="ChEBI" id="CHEBI:29035"/>
    </ligand>
</feature>
<evidence type="ECO:0000256" key="9">
    <source>
        <dbReference type="ARBA" id="ARBA00023235"/>
    </source>
</evidence>
<dbReference type="NCBIfam" id="NF002995">
    <property type="entry name" value="PRK03759.1"/>
    <property type="match status" value="1"/>
</dbReference>
<comment type="subcellular location">
    <subcellularLocation>
        <location evidence="10">Cytoplasm</location>
    </subcellularLocation>
</comment>
<dbReference type="InterPro" id="IPR000086">
    <property type="entry name" value="NUDIX_hydrolase_dom"/>
</dbReference>
<evidence type="ECO:0000313" key="14">
    <source>
        <dbReference type="Proteomes" id="UP000318331"/>
    </source>
</evidence>
<dbReference type="GO" id="GO:0050992">
    <property type="term" value="P:dimethylallyl diphosphate biosynthetic process"/>
    <property type="evidence" value="ECO:0007669"/>
    <property type="project" value="UniProtKB-UniRule"/>
</dbReference>
<feature type="binding site" evidence="10">
    <location>
        <position position="122"/>
    </location>
    <ligand>
        <name>Mn(2+)</name>
        <dbReference type="ChEBI" id="CHEBI:29035"/>
    </ligand>
</feature>
<feature type="domain" description="Nudix hydrolase" evidence="12">
    <location>
        <begin position="36"/>
        <end position="170"/>
    </location>
</feature>
<comment type="cofactor">
    <cofactor evidence="10">
        <name>Mg(2+)</name>
        <dbReference type="ChEBI" id="CHEBI:18420"/>
    </cofactor>
    <text evidence="10">Binds 1 Mg(2+) ion per subunit. The magnesium ion binds only when substrate is bound.</text>
</comment>
<reference evidence="13 14" key="1">
    <citation type="submission" date="2019-06" db="EMBL/GenBank/DDBJ databases">
        <title>Sequencing the genomes of 1000 actinobacteria strains.</title>
        <authorList>
            <person name="Klenk H.-P."/>
        </authorList>
    </citation>
    <scope>NUCLEOTIDE SEQUENCE [LARGE SCALE GENOMIC DNA]</scope>
    <source>
        <strain evidence="13 14">DSM 18031</strain>
    </source>
</reference>
<dbReference type="InterPro" id="IPR056375">
    <property type="entry name" value="Idi_bact"/>
</dbReference>
<dbReference type="SUPFAM" id="SSF55811">
    <property type="entry name" value="Nudix"/>
    <property type="match status" value="1"/>
</dbReference>
<comment type="similarity">
    <text evidence="2 10">Belongs to the IPP isomerase type 1 family.</text>
</comment>
<evidence type="ECO:0000313" key="13">
    <source>
        <dbReference type="EMBL" id="TQM63484.1"/>
    </source>
</evidence>
<evidence type="ECO:0000256" key="3">
    <source>
        <dbReference type="ARBA" id="ARBA00012057"/>
    </source>
</evidence>
<comment type="caution">
    <text evidence="13">The sequence shown here is derived from an EMBL/GenBank/DDBJ whole genome shotgun (WGS) entry which is preliminary data.</text>
</comment>
<evidence type="ECO:0000256" key="1">
    <source>
        <dbReference type="ARBA" id="ARBA00004826"/>
    </source>
</evidence>
<evidence type="ECO:0000256" key="6">
    <source>
        <dbReference type="ARBA" id="ARBA00022842"/>
    </source>
</evidence>
<feature type="binding site" evidence="10">
    <location>
        <position position="38"/>
    </location>
    <ligand>
        <name>Mn(2+)</name>
        <dbReference type="ChEBI" id="CHEBI:29035"/>
    </ligand>
</feature>
<dbReference type="AlphaFoldDB" id="A0A543HYR4"/>
<dbReference type="EMBL" id="VFPN01000002">
    <property type="protein sequence ID" value="TQM63484.1"/>
    <property type="molecule type" value="Genomic_DNA"/>
</dbReference>